<feature type="region of interest" description="Disordered" evidence="1">
    <location>
        <begin position="175"/>
        <end position="196"/>
    </location>
</feature>
<dbReference type="EMBL" id="UYRS01019098">
    <property type="protein sequence ID" value="VDK42849.1"/>
    <property type="molecule type" value="Genomic_DNA"/>
</dbReference>
<reference evidence="2 3" key="2">
    <citation type="submission" date="2018-11" db="EMBL/GenBank/DDBJ databases">
        <authorList>
            <consortium name="Pathogen Informatics"/>
        </authorList>
    </citation>
    <scope>NUCLEOTIDE SEQUENCE [LARGE SCALE GENOMIC DNA]</scope>
</reference>
<dbReference type="AlphaFoldDB" id="A0A0R3WER9"/>
<name>A0A0R3WER9_TAEAS</name>
<sequence length="196" mass="21966">MFTSKTAKATNRIGATTLWRVKSHKPQPVSRLYSDIKISTEPDILASHRSQHISIDYSKRTNSCKAPYVSKAVECSRLTYLHLKSNVAETWPSVSMNSAMVSSLRCLVLSKKRIAWLSDHFQILEDLEILLIMDDPSNVAFFSVYGWIYIGGRSPVLCATGLMFGPKAESIGVSQGHRLKKKKKKKKKKNVGTLHA</sequence>
<evidence type="ECO:0000313" key="3">
    <source>
        <dbReference type="Proteomes" id="UP000282613"/>
    </source>
</evidence>
<keyword evidence="3" id="KW-1185">Reference proteome</keyword>
<feature type="compositionally biased region" description="Basic residues" evidence="1">
    <location>
        <begin position="177"/>
        <end position="190"/>
    </location>
</feature>
<dbReference type="WBParaSite" id="TASK_0000932901-mRNA-1">
    <property type="protein sequence ID" value="TASK_0000932901-mRNA-1"/>
    <property type="gene ID" value="TASK_0000932901"/>
</dbReference>
<accession>A0A0R3WER9</accession>
<dbReference type="Proteomes" id="UP000282613">
    <property type="component" value="Unassembled WGS sequence"/>
</dbReference>
<proteinExistence type="predicted"/>
<dbReference type="STRING" id="60517.A0A0R3WER9"/>
<evidence type="ECO:0000256" key="1">
    <source>
        <dbReference type="SAM" id="MobiDB-lite"/>
    </source>
</evidence>
<reference evidence="4" key="1">
    <citation type="submission" date="2017-02" db="UniProtKB">
        <authorList>
            <consortium name="WormBaseParasite"/>
        </authorList>
    </citation>
    <scope>IDENTIFICATION</scope>
</reference>
<protein>
    <submittedName>
        <fullName evidence="4">DUF1758 domain-containing protein</fullName>
    </submittedName>
</protein>
<evidence type="ECO:0000313" key="4">
    <source>
        <dbReference type="WBParaSite" id="TASK_0000932901-mRNA-1"/>
    </source>
</evidence>
<evidence type="ECO:0000313" key="2">
    <source>
        <dbReference type="EMBL" id="VDK42849.1"/>
    </source>
</evidence>
<gene>
    <name evidence="2" type="ORF">TASK_LOCUS9330</name>
</gene>
<organism evidence="4">
    <name type="scientific">Taenia asiatica</name>
    <name type="common">Asian tapeworm</name>
    <dbReference type="NCBI Taxonomy" id="60517"/>
    <lineage>
        <taxon>Eukaryota</taxon>
        <taxon>Metazoa</taxon>
        <taxon>Spiralia</taxon>
        <taxon>Lophotrochozoa</taxon>
        <taxon>Platyhelminthes</taxon>
        <taxon>Cestoda</taxon>
        <taxon>Eucestoda</taxon>
        <taxon>Cyclophyllidea</taxon>
        <taxon>Taeniidae</taxon>
        <taxon>Taenia</taxon>
    </lineage>
</organism>